<protein>
    <submittedName>
        <fullName evidence="1">Virulence factor SrfB</fullName>
    </submittedName>
</protein>
<dbReference type="PATRIC" id="fig|1441930.4.peg.4895"/>
<organism evidence="1 2">
    <name type="scientific">Chania multitudinisentens RB-25</name>
    <dbReference type="NCBI Taxonomy" id="1441930"/>
    <lineage>
        <taxon>Bacteria</taxon>
        <taxon>Pseudomonadati</taxon>
        <taxon>Pseudomonadota</taxon>
        <taxon>Gammaproteobacteria</taxon>
        <taxon>Enterobacterales</taxon>
        <taxon>Yersiniaceae</taxon>
        <taxon>Chania</taxon>
    </lineage>
</organism>
<accession>W0LF16</accession>
<proteinExistence type="predicted"/>
<evidence type="ECO:0000313" key="1">
    <source>
        <dbReference type="EMBL" id="AHG22453.1"/>
    </source>
</evidence>
<dbReference type="STRING" id="1441930.Z042_24715"/>
<dbReference type="OrthoDB" id="5437169at2"/>
<dbReference type="HOGENOM" id="CLU_012226_0_0_6"/>
<reference evidence="1 2" key="2">
    <citation type="submission" date="2015-03" db="EMBL/GenBank/DDBJ databases">
        <authorList>
            <person name="Chan K.-G."/>
        </authorList>
    </citation>
    <scope>NUCLEOTIDE SEQUENCE [LARGE SCALE GENOMIC DNA]</scope>
    <source>
        <strain evidence="1 2">RB-25</strain>
    </source>
</reference>
<dbReference type="PIRSF" id="PIRSF034585">
    <property type="entry name" value="SrfB"/>
    <property type="match status" value="1"/>
</dbReference>
<dbReference type="KEGG" id="sfo:Z042_24715"/>
<keyword evidence="2" id="KW-1185">Reference proteome</keyword>
<dbReference type="RefSeq" id="WP_024913133.1">
    <property type="nucleotide sequence ID" value="NZ_CP007044.2"/>
</dbReference>
<evidence type="ECO:0000313" key="2">
    <source>
        <dbReference type="Proteomes" id="UP000019030"/>
    </source>
</evidence>
<name>W0LF16_9GAMM</name>
<dbReference type="EMBL" id="CP007044">
    <property type="protein sequence ID" value="AHG22453.1"/>
    <property type="molecule type" value="Genomic_DNA"/>
</dbReference>
<reference evidence="1 2" key="1">
    <citation type="submission" date="2014-01" db="EMBL/GenBank/DDBJ databases">
        <title>Isolation of Serratia multitudinisentens RB-25 from Ex-Landfill site.</title>
        <authorList>
            <person name="Robson E.H.J."/>
        </authorList>
    </citation>
    <scope>NUCLEOTIDE SEQUENCE [LARGE SCALE GENOMIC DNA]</scope>
    <source>
        <strain evidence="1 2">RB-25</strain>
    </source>
</reference>
<dbReference type="eggNOG" id="COG4457">
    <property type="taxonomic scope" value="Bacteria"/>
</dbReference>
<dbReference type="InterPro" id="IPR009216">
    <property type="entry name" value="Virulence_factor_SrfB"/>
</dbReference>
<dbReference type="AlphaFoldDB" id="W0LF16"/>
<gene>
    <name evidence="1" type="ORF">Z042_24715</name>
</gene>
<dbReference type="Proteomes" id="UP000019030">
    <property type="component" value="Chromosome"/>
</dbReference>
<sequence>MLATAVNYQQCVTLIANSGIQFLDFAVTLKMDAQPPGKFVRQTANGPLLRLIYSEARGKYLLPQATEEPEVVRPEFSLPLEQSLRLLNQVWLPLPFFRFNPPSTFLPGPDNWARVQIITLEPPEQLRITLAFDTKTYPPGHASALLAPNHQDLTIGLSFALAHRSQDLADFLDATWVDGWLREVFTQQAMLHEQRQKQTIQTALREFEYQAHYLNLLELLANQLRIPIIKLGGNERQQPIPVDLILDVGNSHSCGVLVEDHPAEPNGLKHRDELQLRDLSKPHYLYGGLFSSRTEFAQAKFGKPNYSFASGRDDAFQWPTLTRVGHEAWRLAQQQGEQGSTGLSSPRHYLWDQERYAPGWRFNRMAENSGQELPATAAPLAQLLNDEGQPLYSLPPDERLPVFSPHYSRSALMAFMLSELLAQALMQINSVVQRYRRPHSTAPRRLRTLILTLPAAMSEPEREIFRQRIHEAIALVWQAMGWHPADTATSPLPLPNVRMEWDEAACSQLVYLYNEIQVNFSGHAEAFFTALARPDNRKPSGEKILRIASVDIGGGTTDLAITQYQLGKAAGNQFNVTPQILFRDGFNVAGDDILLEIIQRYVLPALQAALKQAGVTAPDLLMSKLCGQENPSVCQQKVTLQLFMPLGQAILERYERFHPLQLRSEIDAVFGELLIQMPAEHLLKYINGEVQRQLPADAEPFDILQVPLILRFNQLHAEFLTSHLTITRYLRLLAEVIALHNCDVLLLTGRPARFPGIQALFRQLQPLPSTRIIALDHYHIGSWYPFSHQGRIDNPKSTAAVGAMLCLLAQDLRLPGFYFKAAGFHPYSTLRYLGRLSSDNLLPADQVYYSELNLELPDGGLSTDTRFAINGTLCLGFRQLNNEYWPAAPLFTLTVTEPQLMRKLASGGLLFLKLALQPGQLARFLVVAAELEDGSPVPTAHVQLKLNTLAGSNTGAFDYWIDSGSVFKP</sequence>
<dbReference type="InterPro" id="IPR043129">
    <property type="entry name" value="ATPase_NBD"/>
</dbReference>
<dbReference type="Pfam" id="PF07520">
    <property type="entry name" value="SrfB"/>
    <property type="match status" value="1"/>
</dbReference>
<dbReference type="SUPFAM" id="SSF53067">
    <property type="entry name" value="Actin-like ATPase domain"/>
    <property type="match status" value="1"/>
</dbReference>